<feature type="non-terminal residue" evidence="4">
    <location>
        <position position="1"/>
    </location>
</feature>
<evidence type="ECO:0000259" key="3">
    <source>
        <dbReference type="PROSITE" id="PS51072"/>
    </source>
</evidence>
<evidence type="ECO:0000313" key="4">
    <source>
        <dbReference type="EMBL" id="CAF3331817.1"/>
    </source>
</evidence>
<dbReference type="InterPro" id="IPR028565">
    <property type="entry name" value="MHD"/>
</dbReference>
<gene>
    <name evidence="4" type="ORF">TIS948_LOCUS21413</name>
</gene>
<evidence type="ECO:0000313" key="5">
    <source>
        <dbReference type="Proteomes" id="UP000663825"/>
    </source>
</evidence>
<proteinExistence type="predicted"/>
<comment type="subcellular location">
    <subcellularLocation>
        <location evidence="1">Membrane</location>
        <location evidence="1">Clathrin-coated pit</location>
        <topology evidence="1">Peripheral membrane protein</topology>
        <orientation evidence="1">Cytoplasmic side</orientation>
    </subcellularLocation>
</comment>
<comment type="caution">
    <text evidence="4">The sequence shown here is derived from an EMBL/GenBank/DDBJ whole genome shotgun (WGS) entry which is preliminary data.</text>
</comment>
<dbReference type="InterPro" id="IPR018808">
    <property type="entry name" value="Muniscin_C"/>
</dbReference>
<dbReference type="PROSITE" id="PS51072">
    <property type="entry name" value="MHD"/>
    <property type="match status" value="1"/>
</dbReference>
<evidence type="ECO:0000256" key="2">
    <source>
        <dbReference type="SAM" id="MobiDB-lite"/>
    </source>
</evidence>
<name>A0A817UCP6_9BILA</name>
<evidence type="ECO:0000256" key="1">
    <source>
        <dbReference type="ARBA" id="ARBA00004283"/>
    </source>
</evidence>
<accession>A0A817UCP6</accession>
<protein>
    <recommendedName>
        <fullName evidence="3">MHD domain-containing protein</fullName>
    </recommendedName>
</protein>
<organism evidence="4 5">
    <name type="scientific">Rotaria socialis</name>
    <dbReference type="NCBI Taxonomy" id="392032"/>
    <lineage>
        <taxon>Eukaryota</taxon>
        <taxon>Metazoa</taxon>
        <taxon>Spiralia</taxon>
        <taxon>Gnathifera</taxon>
        <taxon>Rotifera</taxon>
        <taxon>Eurotatoria</taxon>
        <taxon>Bdelloidea</taxon>
        <taxon>Philodinida</taxon>
        <taxon>Philodinidae</taxon>
        <taxon>Rotaria</taxon>
    </lineage>
</organism>
<dbReference type="Pfam" id="PF10291">
    <property type="entry name" value="muHD"/>
    <property type="match status" value="1"/>
</dbReference>
<feature type="region of interest" description="Disordered" evidence="2">
    <location>
        <begin position="1"/>
        <end position="36"/>
    </location>
</feature>
<dbReference type="AlphaFoldDB" id="A0A817UCP6"/>
<reference evidence="4" key="1">
    <citation type="submission" date="2021-02" db="EMBL/GenBank/DDBJ databases">
        <authorList>
            <person name="Nowell W R."/>
        </authorList>
    </citation>
    <scope>NUCLEOTIDE SEQUENCE</scope>
</reference>
<feature type="domain" description="MHD" evidence="3">
    <location>
        <begin position="280"/>
        <end position="550"/>
    </location>
</feature>
<sequence length="615" mass="68990">KPTASISSTEDDTEVANSFPIDSPTSKTAPFAVPRPPRTRQSLYNHFSSFHHSSENNLSIIQTHEYEINVKKSKSDLINLKPNNPTCQEKYSSKRTLQIRLSIIACIRSIWKSSTKQTPIVFRKIHPLSTRHKTPIAAKTSFGFSTNQTQEMLTNNLMKHPSIYSFHTARESLSSLSLNYTESLHSLNNISMNSITLNIANHDSSEILPRLIPPPNIKLWCRTRKYSDEQQQPMISSVGPSIANGRTTPFTGPNNQSFSNSLMTSLDQRMSPLTIGVSDQIPIAVAFQETIHVMMSGDDQTKWKIRILGDMLVSFPAAILNLLVNPSPILNILEFRLQNLNKVENIIANPQLIALNQSGEESSDGPTYSFNMSALSNILRNLQEKNRSLPFFNFGILKYEVKHTGVLNIPIQVSSQWTRTFDTISVNINYRFNSSALPESIRLVNDIVTFYTVITDGQQINQSVPMAEWSSNEHKLLWKVPYIFDGSGTLAATIMNRSSNEHKLLWKVPYIFDGSGTLAATIMTSQSTTDGSDSDQQQKPLSASSIVHVQFLAENALFSSINFEFACRGYRVSLLKKKICSGKYQSEPDQSEPLQFFKRPSLDQNRMPLSTSLVA</sequence>
<dbReference type="OrthoDB" id="5593455at2759"/>
<dbReference type="GO" id="GO:0005905">
    <property type="term" value="C:clathrin-coated pit"/>
    <property type="evidence" value="ECO:0007669"/>
    <property type="project" value="UniProtKB-SubCell"/>
</dbReference>
<dbReference type="Proteomes" id="UP000663825">
    <property type="component" value="Unassembled WGS sequence"/>
</dbReference>
<dbReference type="EMBL" id="CAJNXB010003684">
    <property type="protein sequence ID" value="CAF3331817.1"/>
    <property type="molecule type" value="Genomic_DNA"/>
</dbReference>